<protein>
    <submittedName>
        <fullName evidence="1">Uncharacterized protein</fullName>
    </submittedName>
</protein>
<name>A0A951PNH9_9CYAN</name>
<organism evidence="1 2">
    <name type="scientific">Symplocastrum torsivum CPER-KK1</name>
    <dbReference type="NCBI Taxonomy" id="450513"/>
    <lineage>
        <taxon>Bacteria</taxon>
        <taxon>Bacillati</taxon>
        <taxon>Cyanobacteriota</taxon>
        <taxon>Cyanophyceae</taxon>
        <taxon>Oscillatoriophycideae</taxon>
        <taxon>Oscillatoriales</taxon>
        <taxon>Microcoleaceae</taxon>
        <taxon>Symplocastrum</taxon>
    </lineage>
</organism>
<sequence>MSDYDIKRHQGEAQNFVEQLSDEVSICMMLIPSGSFNMGSPTVVFPQLPDI</sequence>
<proteinExistence type="predicted"/>
<dbReference type="Proteomes" id="UP000753908">
    <property type="component" value="Unassembled WGS sequence"/>
</dbReference>
<gene>
    <name evidence="1" type="ORF">KME25_18355</name>
</gene>
<accession>A0A951PNH9</accession>
<reference evidence="1" key="1">
    <citation type="submission" date="2021-05" db="EMBL/GenBank/DDBJ databases">
        <authorList>
            <person name="Pietrasiak N."/>
            <person name="Ward R."/>
            <person name="Stajich J.E."/>
            <person name="Kurbessoian T."/>
        </authorList>
    </citation>
    <scope>NUCLEOTIDE SEQUENCE</scope>
    <source>
        <strain evidence="1">CPER-KK1</strain>
    </source>
</reference>
<reference evidence="1" key="2">
    <citation type="journal article" date="2022" name="Microbiol. Resour. Announc.">
        <title>Metagenome Sequencing to Explore Phylogenomics of Terrestrial Cyanobacteria.</title>
        <authorList>
            <person name="Ward R.D."/>
            <person name="Stajich J.E."/>
            <person name="Johansen J.R."/>
            <person name="Huntemann M."/>
            <person name="Clum A."/>
            <person name="Foster B."/>
            <person name="Foster B."/>
            <person name="Roux S."/>
            <person name="Palaniappan K."/>
            <person name="Varghese N."/>
            <person name="Mukherjee S."/>
            <person name="Reddy T.B.K."/>
            <person name="Daum C."/>
            <person name="Copeland A."/>
            <person name="Chen I.A."/>
            <person name="Ivanova N.N."/>
            <person name="Kyrpides N.C."/>
            <person name="Shapiro N."/>
            <person name="Eloe-Fadrosh E.A."/>
            <person name="Pietrasiak N."/>
        </authorList>
    </citation>
    <scope>NUCLEOTIDE SEQUENCE</scope>
    <source>
        <strain evidence="1">CPER-KK1</strain>
    </source>
</reference>
<comment type="caution">
    <text evidence="1">The sequence shown here is derived from an EMBL/GenBank/DDBJ whole genome shotgun (WGS) entry which is preliminary data.</text>
</comment>
<evidence type="ECO:0000313" key="2">
    <source>
        <dbReference type="Proteomes" id="UP000753908"/>
    </source>
</evidence>
<evidence type="ECO:0000313" key="1">
    <source>
        <dbReference type="EMBL" id="MBW4546386.1"/>
    </source>
</evidence>
<dbReference type="EMBL" id="JAHHIF010000024">
    <property type="protein sequence ID" value="MBW4546386.1"/>
    <property type="molecule type" value="Genomic_DNA"/>
</dbReference>
<dbReference type="AlphaFoldDB" id="A0A951PNH9"/>